<dbReference type="Proteomes" id="UP001140094">
    <property type="component" value="Unassembled WGS sequence"/>
</dbReference>
<dbReference type="OrthoDB" id="5186at2759"/>
<dbReference type="SUPFAM" id="SSF52540">
    <property type="entry name" value="P-loop containing nucleoside triphosphate hydrolases"/>
    <property type="match status" value="4"/>
</dbReference>
<gene>
    <name evidence="10" type="primary">MDN1_1</name>
    <name evidence="10" type="ORF">H4R20_001966</name>
</gene>
<feature type="domain" description="AAA+ ATPase" evidence="9">
    <location>
        <begin position="399"/>
        <end position="520"/>
    </location>
</feature>
<feature type="domain" description="AAA+ ATPase" evidence="9">
    <location>
        <begin position="1427"/>
        <end position="1526"/>
    </location>
</feature>
<dbReference type="GO" id="GO:0005730">
    <property type="term" value="C:nucleolus"/>
    <property type="evidence" value="ECO:0007669"/>
    <property type="project" value="UniProtKB-SubCell"/>
</dbReference>
<dbReference type="InterPro" id="IPR041190">
    <property type="entry name" value="Midasin_AAA_lid_5"/>
</dbReference>
<evidence type="ECO:0000256" key="1">
    <source>
        <dbReference type="ARBA" id="ARBA00004604"/>
    </source>
</evidence>
<feature type="non-terminal residue" evidence="10">
    <location>
        <position position="1541"/>
    </location>
</feature>
<comment type="similarity">
    <text evidence="3">Belongs to the midasin family.</text>
</comment>
<dbReference type="EMBL" id="JANBUO010000260">
    <property type="protein sequence ID" value="KAJ2805745.1"/>
    <property type="molecule type" value="Genomic_DNA"/>
</dbReference>
<evidence type="ECO:0000256" key="5">
    <source>
        <dbReference type="ARBA" id="ARBA00022741"/>
    </source>
</evidence>
<dbReference type="Pfam" id="PF17867">
    <property type="entry name" value="AAA_lid_7"/>
    <property type="match status" value="2"/>
</dbReference>
<protein>
    <recommendedName>
        <fullName evidence="4">Midasin</fullName>
    </recommendedName>
</protein>
<evidence type="ECO:0000256" key="7">
    <source>
        <dbReference type="ARBA" id="ARBA00023186"/>
    </source>
</evidence>
<evidence type="ECO:0000256" key="8">
    <source>
        <dbReference type="ARBA" id="ARBA00023242"/>
    </source>
</evidence>
<dbReference type="Pfam" id="PF17865">
    <property type="entry name" value="AAA_lid_5"/>
    <property type="match status" value="1"/>
</dbReference>
<dbReference type="SMART" id="SM00382">
    <property type="entry name" value="AAA"/>
    <property type="match status" value="4"/>
</dbReference>
<dbReference type="GO" id="GO:0005524">
    <property type="term" value="F:ATP binding"/>
    <property type="evidence" value="ECO:0007669"/>
    <property type="project" value="UniProtKB-KW"/>
</dbReference>
<dbReference type="GO" id="GO:0016887">
    <property type="term" value="F:ATP hydrolysis activity"/>
    <property type="evidence" value="ECO:0007669"/>
    <property type="project" value="InterPro"/>
</dbReference>
<dbReference type="GO" id="GO:0000027">
    <property type="term" value="P:ribosomal large subunit assembly"/>
    <property type="evidence" value="ECO:0007669"/>
    <property type="project" value="TreeGrafter"/>
</dbReference>
<reference evidence="10" key="1">
    <citation type="submission" date="2022-07" db="EMBL/GenBank/DDBJ databases">
        <title>Phylogenomic reconstructions and comparative analyses of Kickxellomycotina fungi.</title>
        <authorList>
            <person name="Reynolds N.K."/>
            <person name="Stajich J.E."/>
            <person name="Barry K."/>
            <person name="Grigoriev I.V."/>
            <person name="Crous P."/>
            <person name="Smith M.E."/>
        </authorList>
    </citation>
    <scope>NUCLEOTIDE SEQUENCE</scope>
    <source>
        <strain evidence="10">NRRL 1565</strain>
    </source>
</reference>
<evidence type="ECO:0000313" key="11">
    <source>
        <dbReference type="Proteomes" id="UP001140094"/>
    </source>
</evidence>
<keyword evidence="5" id="KW-0547">Nucleotide-binding</keyword>
<dbReference type="InterPro" id="IPR011704">
    <property type="entry name" value="ATPase_dyneun-rel_AAA"/>
</dbReference>
<dbReference type="PROSITE" id="PS00675">
    <property type="entry name" value="SIGMA54_INTERACT_1"/>
    <property type="match status" value="1"/>
</dbReference>
<dbReference type="InterPro" id="IPR027417">
    <property type="entry name" value="P-loop_NTPase"/>
</dbReference>
<proteinExistence type="inferred from homology"/>
<organism evidence="10 11">
    <name type="scientific">Coemansia guatemalensis</name>
    <dbReference type="NCBI Taxonomy" id="2761395"/>
    <lineage>
        <taxon>Eukaryota</taxon>
        <taxon>Fungi</taxon>
        <taxon>Fungi incertae sedis</taxon>
        <taxon>Zoopagomycota</taxon>
        <taxon>Kickxellomycotina</taxon>
        <taxon>Kickxellomycetes</taxon>
        <taxon>Kickxellales</taxon>
        <taxon>Kickxellaceae</taxon>
        <taxon>Coemansia</taxon>
    </lineage>
</organism>
<dbReference type="InterPro" id="IPR025662">
    <property type="entry name" value="Sigma_54_int_dom_ATP-bd_1"/>
</dbReference>
<accession>A0A9W8LSR7</accession>
<dbReference type="FunFam" id="3.40.50.300:FF:000582">
    <property type="entry name" value="Midasin"/>
    <property type="match status" value="1"/>
</dbReference>
<keyword evidence="8" id="KW-0539">Nucleus</keyword>
<dbReference type="FunFam" id="3.40.50.300:FF:000142">
    <property type="entry name" value="Midasin"/>
    <property type="match status" value="1"/>
</dbReference>
<evidence type="ECO:0000313" key="10">
    <source>
        <dbReference type="EMBL" id="KAJ2805745.1"/>
    </source>
</evidence>
<dbReference type="GO" id="GO:0005654">
    <property type="term" value="C:nucleoplasm"/>
    <property type="evidence" value="ECO:0007669"/>
    <property type="project" value="UniProtKB-SubCell"/>
</dbReference>
<feature type="domain" description="AAA+ ATPase" evidence="9">
    <location>
        <begin position="1124"/>
        <end position="1268"/>
    </location>
</feature>
<evidence type="ECO:0000256" key="6">
    <source>
        <dbReference type="ARBA" id="ARBA00022840"/>
    </source>
</evidence>
<sequence>MTPGAVENVTSRDMDTVEGRLGKLEMAAQAAYTETKTAGDDDSSEIETEVAVSGIEGTLRIEEVDPLGVDLPQAIAHLASSLEQQQISIGSTAQRVLRQLKTWAAVPEKSAMGDALDGLSALLLAEGLQTREAARGLQRGGAEWTDGQLTAAVAAAFRPLLVDLTARWAAAEAASRVFARLAQPPPPEDAVHLSVAYAAGLLAGTAPQISGMAMEYFSAQMPACLAEQALGAADEETAEQTLVVAWRLLRQMPEALDVAAWDWRAPLTALMGAEHAAAVRVLACECLALATGLTESARARLAAQQQLDADLVVRTRAWLEGGSRWAAARLAELTASQNREMRQVWQAGCAWVDAAQLSSGVASVGGVLLAAHSGAADEGLVVTQRVARHVHAAALATARREAVLVQGAAGSGKTALVEWLARRTGNALVTLHVGGNMDAKVLLGSYVAAQRAGAFEWRAGLLATAVAQGQWVLVEGVDQAPADVVQTLLPLVESHTLFIPSRGEAIRAHPRFRLFATLAGRGRASGDALVGSSMWSRVTLLPPHDDHAEIVAGAFPRLAAESAALARVFAAVAAATAARHTSGAVLGTRDLMRWCARLSHRGMHDAFAIFQDAVDVFAAREPDHGRWRTLVRRIGVELGVGADRADHYVDQHSPQVVAAGRELTAGRVRLALGDAPTDSAEHMPFADTRHARCLLEQIAACVQLAEPALLLGETGTGKTTAVQRLATLAGRRLSVFNLSQQSDAADLLGGFRPVDVARVALQLRDDFDGLFARTLSVRKNAAFLDRVRAAFGRSDWRRLGALFRAGAENAQQMVAAAQEQLHDGPQRKRPRLALGTATELGREWDAFLQRVADFEAVRGARVAFRFVEGALAQAARSGAWLLLDEVNLAAPETLACLGGLLQRERMLLLPETGARIACHPDFRLFACMNPATDVGKRDLPPALRNGFIELFVHPPDAHADDLLRIVHAHLPRNTPDALCRRVIAFYRAAKALAADHRVVDGAGQRPHYSLRTLVRALTYARDHTAAYSLRRALHDGLVMTFATQLEGQTQPELLRELHAVFDGAGLAQLLRHVPPAPSADAVLEQGFWLAAGSEGRSDDAEGEYVVTESVEAKIGSLARAVMCGRYPVLIQGPTSAGKTSMVEHLARRTGHRFVRINNHEHTDLQEYLGAYATRDGRLVFEEGLLVQALRHGHWLVLDELNLAPSDVLEALNRLLDDNRELVIPETQEVVRPHPHFMLFATQNPAGLYGGRKQLSRAFRNRFVELHFDDIPAGELQRIVVESCRVPPSHAQLLVDVYGALTQARAQTRIFEARHGFITLRDLFRWARRGAASRDELAEHGYMLLAERTRSADDRSVVRRAIERVFYPRAASSAGGGRVRRAIDVDALYSEERLRAMPEFQALAQASDVAWTSAMRRLFVLTALCLRFDEPVLLVGETGTGKTTVCQLLATALGRRLHAVSCHQNTEAADVLGAQRPVRNRNALVAAAQELLAAAMGKEAAEQIDTSAALAAAVPADDPRVVEARELLERAEAPFAWHDGPL</sequence>
<keyword evidence="6" id="KW-0067">ATP-binding</keyword>
<evidence type="ECO:0000259" key="9">
    <source>
        <dbReference type="SMART" id="SM00382"/>
    </source>
</evidence>
<comment type="caution">
    <text evidence="10">The sequence shown here is derived from an EMBL/GenBank/DDBJ whole genome shotgun (WGS) entry which is preliminary data.</text>
</comment>
<feature type="domain" description="AAA+ ATPase" evidence="9">
    <location>
        <begin position="704"/>
        <end position="957"/>
    </location>
</feature>
<dbReference type="CDD" id="cd00009">
    <property type="entry name" value="AAA"/>
    <property type="match status" value="2"/>
</dbReference>
<keyword evidence="7" id="KW-0143">Chaperone</keyword>
<dbReference type="InterPro" id="IPR003593">
    <property type="entry name" value="AAA+_ATPase"/>
</dbReference>
<dbReference type="GO" id="GO:0030687">
    <property type="term" value="C:preribosome, large subunit precursor"/>
    <property type="evidence" value="ECO:0007669"/>
    <property type="project" value="TreeGrafter"/>
</dbReference>
<evidence type="ECO:0000256" key="4">
    <source>
        <dbReference type="ARBA" id="ARBA00017143"/>
    </source>
</evidence>
<dbReference type="InterPro" id="IPR040848">
    <property type="entry name" value="AAA_lid_7"/>
</dbReference>
<dbReference type="PANTHER" id="PTHR48103">
    <property type="entry name" value="MIDASIN-RELATED"/>
    <property type="match status" value="1"/>
</dbReference>
<evidence type="ECO:0000256" key="3">
    <source>
        <dbReference type="ARBA" id="ARBA00007188"/>
    </source>
</evidence>
<keyword evidence="11" id="KW-1185">Reference proteome</keyword>
<comment type="subcellular location">
    <subcellularLocation>
        <location evidence="1">Nucleus</location>
        <location evidence="1">Nucleolus</location>
    </subcellularLocation>
    <subcellularLocation>
        <location evidence="2">Nucleus</location>
        <location evidence="2">Nucleoplasm</location>
    </subcellularLocation>
</comment>
<name>A0A9W8LSR7_9FUNG</name>
<dbReference type="Gene3D" id="3.40.50.300">
    <property type="entry name" value="P-loop containing nucleotide triphosphate hydrolases"/>
    <property type="match status" value="4"/>
</dbReference>
<dbReference type="Pfam" id="PF07728">
    <property type="entry name" value="AAA_5"/>
    <property type="match status" value="5"/>
</dbReference>
<dbReference type="GO" id="GO:0000055">
    <property type="term" value="P:ribosomal large subunit export from nucleus"/>
    <property type="evidence" value="ECO:0007669"/>
    <property type="project" value="TreeGrafter"/>
</dbReference>
<evidence type="ECO:0000256" key="2">
    <source>
        <dbReference type="ARBA" id="ARBA00004642"/>
    </source>
</evidence>
<dbReference type="PANTHER" id="PTHR48103:SF2">
    <property type="entry name" value="MIDASIN"/>
    <property type="match status" value="1"/>
</dbReference>